<comment type="caution">
    <text evidence="1">The sequence shown here is derived from an EMBL/GenBank/DDBJ whole genome shotgun (WGS) entry which is preliminary data.</text>
</comment>
<dbReference type="EMBL" id="BLAY01000058">
    <property type="protein sequence ID" value="GET39106.1"/>
    <property type="molecule type" value="Genomic_DNA"/>
</dbReference>
<reference evidence="1" key="1">
    <citation type="submission" date="2019-10" db="EMBL/GenBank/DDBJ databases">
        <title>Draft genome sequece of Microseira wollei NIES-4236.</title>
        <authorList>
            <person name="Yamaguchi H."/>
            <person name="Suzuki S."/>
            <person name="Kawachi M."/>
        </authorList>
    </citation>
    <scope>NUCLEOTIDE SEQUENCE</scope>
    <source>
        <strain evidence="1">NIES-4236</strain>
    </source>
</reference>
<name>A0AAV3XCJ1_9CYAN</name>
<gene>
    <name evidence="1" type="ORF">MiSe_38700</name>
</gene>
<proteinExistence type="predicted"/>
<dbReference type="Proteomes" id="UP001050975">
    <property type="component" value="Unassembled WGS sequence"/>
</dbReference>
<keyword evidence="2" id="KW-1185">Reference proteome</keyword>
<sequence length="63" mass="6940">MYGLITVIHVTTNRTHPLPVQKREIPPHQNPSLSPLTLRNGYLAVAREESLGICSAGEPFCTN</sequence>
<accession>A0AAV3XCJ1</accession>
<evidence type="ECO:0000313" key="1">
    <source>
        <dbReference type="EMBL" id="GET39106.1"/>
    </source>
</evidence>
<protein>
    <submittedName>
        <fullName evidence="1">Uncharacterized protein</fullName>
    </submittedName>
</protein>
<evidence type="ECO:0000313" key="2">
    <source>
        <dbReference type="Proteomes" id="UP001050975"/>
    </source>
</evidence>
<dbReference type="AlphaFoldDB" id="A0AAV3XCJ1"/>
<organism evidence="1 2">
    <name type="scientific">Microseira wollei NIES-4236</name>
    <dbReference type="NCBI Taxonomy" id="2530354"/>
    <lineage>
        <taxon>Bacteria</taxon>
        <taxon>Bacillati</taxon>
        <taxon>Cyanobacteriota</taxon>
        <taxon>Cyanophyceae</taxon>
        <taxon>Oscillatoriophycideae</taxon>
        <taxon>Aerosakkonematales</taxon>
        <taxon>Aerosakkonemataceae</taxon>
        <taxon>Microseira</taxon>
    </lineage>
</organism>